<evidence type="ECO:0000256" key="3">
    <source>
        <dbReference type="ARBA" id="ARBA00023180"/>
    </source>
</evidence>
<evidence type="ECO:0000259" key="6">
    <source>
        <dbReference type="Pfam" id="PF02440"/>
    </source>
</evidence>
<organism evidence="7 8">
    <name type="scientific">simian adenovirus 22</name>
    <dbReference type="NCBI Taxonomy" id="175569"/>
    <lineage>
        <taxon>Viruses</taxon>
        <taxon>Varidnaviria</taxon>
        <taxon>Bamfordvirae</taxon>
        <taxon>Preplasmiviricota</taxon>
        <taxon>Polisuviricotina</taxon>
        <taxon>Pharingeaviricetes</taxon>
        <taxon>Rowavirales</taxon>
        <taxon>Adenoviridae</taxon>
        <taxon>Mastadenovirus</taxon>
        <taxon>Mastadenovirus exoticum</taxon>
        <taxon>Human mastadenovirus E</taxon>
    </lineage>
</organism>
<dbReference type="Proteomes" id="UP000161138">
    <property type="component" value="Segment"/>
</dbReference>
<comment type="similarity">
    <text evidence="1">Belongs to the adenoviridae E3_20 family.</text>
</comment>
<keyword evidence="3" id="KW-0325">Glycoprotein</keyword>
<dbReference type="InterPro" id="IPR003470">
    <property type="entry name" value="Adeno_E3_CR2"/>
</dbReference>
<evidence type="ECO:0000259" key="5">
    <source>
        <dbReference type="Pfam" id="PF02439"/>
    </source>
</evidence>
<proteinExistence type="inferred from homology"/>
<name>Q6QPG7_9ADEN</name>
<evidence type="ECO:0000313" key="8">
    <source>
        <dbReference type="Proteomes" id="UP000161138"/>
    </source>
</evidence>
<evidence type="ECO:0000256" key="2">
    <source>
        <dbReference type="ARBA" id="ARBA00022518"/>
    </source>
</evidence>
<dbReference type="EMBL" id="AY530876">
    <property type="protein sequence ID" value="AAS10378.1"/>
    <property type="molecule type" value="Genomic_DNA"/>
</dbReference>
<keyword evidence="4" id="KW-1133">Transmembrane helix</keyword>
<dbReference type="InterPro" id="IPR003471">
    <property type="entry name" value="Adeno_E3_CR1"/>
</dbReference>
<dbReference type="Pfam" id="PF02440">
    <property type="entry name" value="Adeno_E3_CR1"/>
    <property type="match status" value="1"/>
</dbReference>
<accession>Q6QPG7</accession>
<dbReference type="Pfam" id="PF02439">
    <property type="entry name" value="Adeno_E3_CR2"/>
    <property type="match status" value="1"/>
</dbReference>
<feature type="domain" description="Adenovirus E3 region protein CR2" evidence="5">
    <location>
        <begin position="153"/>
        <end position="190"/>
    </location>
</feature>
<reference evidence="7 8" key="1">
    <citation type="journal article" date="2004" name="Virology">
        <title>Complete nucleotide sequences and genome organization of four chimpanzee adenoviruses.</title>
        <authorList>
            <person name="Roy S."/>
            <person name="Gao G."/>
            <person name="Clawson D.S."/>
            <person name="Vandenberghe L.H."/>
            <person name="Farina S.F."/>
            <person name="Wilson J.M."/>
        </authorList>
    </citation>
    <scope>NUCLEOTIDE SEQUENCE [LARGE SCALE GENOMIC DNA]</scope>
    <source>
        <strain evidence="7">ATCC VR-591</strain>
    </source>
</reference>
<keyword evidence="4" id="KW-0812">Transmembrane</keyword>
<evidence type="ECO:0000256" key="4">
    <source>
        <dbReference type="SAM" id="Phobius"/>
    </source>
</evidence>
<evidence type="ECO:0000313" key="7">
    <source>
        <dbReference type="EMBL" id="AAS10378.1"/>
    </source>
</evidence>
<protein>
    <submittedName>
        <fullName evidence="7">E3 22.5 kDa</fullName>
    </submittedName>
</protein>
<dbReference type="TCDB" id="9.B.410.1.3">
    <property type="family name" value="the viral e3 cr1 (e3-cr1) family"/>
</dbReference>
<keyword evidence="4" id="KW-0472">Membrane</keyword>
<evidence type="ECO:0000256" key="1">
    <source>
        <dbReference type="ARBA" id="ARBA00006132"/>
    </source>
</evidence>
<keyword evidence="2" id="KW-0244">Early protein</keyword>
<sequence>MASVKFLLLFASLITVISNEKLTIYIGTNHTLDGIPKSSWYCYFDQDPDLTIELCGNKGKNTSIHLINFNCGDNLKLINITKEYGGMYYYVAENNNMQFYEVTVTNPTTPRTTTTTTTKTTPVTTMQLTTNNIFAMRQMVNNSTQPTPPSEEIPKSMIGIIVAVVVCMLIIALCMVYYAFCYRKHRLNDKLEHLLSVEF</sequence>
<feature type="transmembrane region" description="Helical" evidence="4">
    <location>
        <begin position="157"/>
        <end position="180"/>
    </location>
</feature>
<feature type="domain" description="Adenovirus E3 region protein CR1" evidence="6">
    <location>
        <begin position="17"/>
        <end position="107"/>
    </location>
</feature>